<gene>
    <name evidence="1" type="ORF">GCM10010971_25740</name>
</gene>
<protein>
    <recommendedName>
        <fullName evidence="3">DUF1579 domain-containing protein</fullName>
    </recommendedName>
</protein>
<evidence type="ECO:0000313" key="2">
    <source>
        <dbReference type="Proteomes" id="UP000621859"/>
    </source>
</evidence>
<accession>A0ABQ2PN10</accession>
<reference evidence="2" key="1">
    <citation type="journal article" date="2019" name="Int. J. Syst. Evol. Microbiol.">
        <title>The Global Catalogue of Microorganisms (GCM) 10K type strain sequencing project: providing services to taxonomists for standard genome sequencing and annotation.</title>
        <authorList>
            <consortium name="The Broad Institute Genomics Platform"/>
            <consortium name="The Broad Institute Genome Sequencing Center for Infectious Disease"/>
            <person name="Wu L."/>
            <person name="Ma J."/>
        </authorList>
    </citation>
    <scope>NUCLEOTIDE SEQUENCE [LARGE SCALE GENOMIC DNA]</scope>
    <source>
        <strain evidence="2">CGMCC 1.8860</strain>
    </source>
</reference>
<dbReference type="Proteomes" id="UP000621859">
    <property type="component" value="Unassembled WGS sequence"/>
</dbReference>
<keyword evidence="2" id="KW-1185">Reference proteome</keyword>
<evidence type="ECO:0008006" key="3">
    <source>
        <dbReference type="Google" id="ProtNLM"/>
    </source>
</evidence>
<organism evidence="1 2">
    <name type="scientific">Silvimonas amylolytica</name>
    <dbReference type="NCBI Taxonomy" id="449663"/>
    <lineage>
        <taxon>Bacteria</taxon>
        <taxon>Pseudomonadati</taxon>
        <taxon>Pseudomonadota</taxon>
        <taxon>Betaproteobacteria</taxon>
        <taxon>Neisseriales</taxon>
        <taxon>Chitinibacteraceae</taxon>
        <taxon>Silvimonas</taxon>
    </lineage>
</organism>
<proteinExistence type="predicted"/>
<name>A0ABQ2PN10_9NEIS</name>
<sequence>MAQPFLDALQATGAHPALAGHAETYAWMIGSWTGEVTDFPDEINVLRGPVEMHASWVLQGRAIQDVWIAPAGSAPGQIQAERYGTTLRIFDTAHAQWDVRWFNPVSGAQVSLSGQRVGDQLVQLGMINGRLVRWVFSEITSRQFLWQGFVLGEDGQTWRLQTQFRFERSSSQD</sequence>
<evidence type="ECO:0000313" key="1">
    <source>
        <dbReference type="EMBL" id="GGP26755.1"/>
    </source>
</evidence>
<dbReference type="EMBL" id="BMLY01000004">
    <property type="protein sequence ID" value="GGP26755.1"/>
    <property type="molecule type" value="Genomic_DNA"/>
</dbReference>
<dbReference type="RefSeq" id="WP_188694349.1">
    <property type="nucleotide sequence ID" value="NZ_BMLY01000004.1"/>
</dbReference>
<comment type="caution">
    <text evidence="1">The sequence shown here is derived from an EMBL/GenBank/DDBJ whole genome shotgun (WGS) entry which is preliminary data.</text>
</comment>